<evidence type="ECO:0000256" key="1">
    <source>
        <dbReference type="SAM" id="SignalP"/>
    </source>
</evidence>
<organism evidence="2 3">
    <name type="scientific">Devosia albogilva</name>
    <dbReference type="NCBI Taxonomy" id="429726"/>
    <lineage>
        <taxon>Bacteria</taxon>
        <taxon>Pseudomonadati</taxon>
        <taxon>Pseudomonadota</taxon>
        <taxon>Alphaproteobacteria</taxon>
        <taxon>Hyphomicrobiales</taxon>
        <taxon>Devosiaceae</taxon>
        <taxon>Devosia</taxon>
    </lineage>
</organism>
<dbReference type="Proteomes" id="UP001597521">
    <property type="component" value="Unassembled WGS sequence"/>
</dbReference>
<name>A0ABW5QGE7_9HYPH</name>
<sequence length="169" mass="18412">MRHLPLLGLLLIAAPAVAAPIATFDDPKALLEAIYDQIASYEENWEDFDPDASFDDRQAFSHDLSALLEEADRVVKADGSEMGALDFSPFINGQDSGGMAFTIGEPKVKGDRATAEVEITFLGEPHQTIGFELVDEGHDGWKIDDIILPPFEDGLPLRLSDYLADPLAP</sequence>
<comment type="caution">
    <text evidence="2">The sequence shown here is derived from an EMBL/GenBank/DDBJ whole genome shotgun (WGS) entry which is preliminary data.</text>
</comment>
<gene>
    <name evidence="2" type="ORF">ACFSX5_02605</name>
</gene>
<accession>A0ABW5QGE7</accession>
<keyword evidence="3" id="KW-1185">Reference proteome</keyword>
<dbReference type="RefSeq" id="WP_386831499.1">
    <property type="nucleotide sequence ID" value="NZ_JBHUNP010000001.1"/>
</dbReference>
<evidence type="ECO:0000313" key="3">
    <source>
        <dbReference type="Proteomes" id="UP001597521"/>
    </source>
</evidence>
<evidence type="ECO:0000313" key="2">
    <source>
        <dbReference type="EMBL" id="MFD2646679.1"/>
    </source>
</evidence>
<feature type="signal peptide" evidence="1">
    <location>
        <begin position="1"/>
        <end position="18"/>
    </location>
</feature>
<keyword evidence="1" id="KW-0732">Signal</keyword>
<dbReference type="EMBL" id="JBHUNP010000001">
    <property type="protein sequence ID" value="MFD2646679.1"/>
    <property type="molecule type" value="Genomic_DNA"/>
</dbReference>
<proteinExistence type="predicted"/>
<protein>
    <recommendedName>
        <fullName evidence="4">DUF3828 domain-containing protein</fullName>
    </recommendedName>
</protein>
<evidence type="ECO:0008006" key="4">
    <source>
        <dbReference type="Google" id="ProtNLM"/>
    </source>
</evidence>
<feature type="chain" id="PRO_5045222579" description="DUF3828 domain-containing protein" evidence="1">
    <location>
        <begin position="19"/>
        <end position="169"/>
    </location>
</feature>
<reference evidence="3" key="1">
    <citation type="journal article" date="2019" name="Int. J. Syst. Evol. Microbiol.">
        <title>The Global Catalogue of Microorganisms (GCM) 10K type strain sequencing project: providing services to taxonomists for standard genome sequencing and annotation.</title>
        <authorList>
            <consortium name="The Broad Institute Genomics Platform"/>
            <consortium name="The Broad Institute Genome Sequencing Center for Infectious Disease"/>
            <person name="Wu L."/>
            <person name="Ma J."/>
        </authorList>
    </citation>
    <scope>NUCLEOTIDE SEQUENCE [LARGE SCALE GENOMIC DNA]</scope>
    <source>
        <strain evidence="3">CCM 7427</strain>
    </source>
</reference>